<dbReference type="SMART" id="SM00899">
    <property type="entry name" value="FeoA"/>
    <property type="match status" value="1"/>
</dbReference>
<dbReference type="EMBL" id="JAPNOA010000059">
    <property type="protein sequence ID" value="MCY0967183.1"/>
    <property type="molecule type" value="Genomic_DNA"/>
</dbReference>
<accession>A0A9X3EQT0</accession>
<evidence type="ECO:0000259" key="2">
    <source>
        <dbReference type="SMART" id="SM00899"/>
    </source>
</evidence>
<dbReference type="AlphaFoldDB" id="A0A9X3EQT0"/>
<feature type="domain" description="Ferrous iron transporter FeoA-like" evidence="2">
    <location>
        <begin position="4"/>
        <end position="77"/>
    </location>
</feature>
<reference evidence="3" key="1">
    <citation type="submission" date="2022-11" db="EMBL/GenBank/DDBJ databases">
        <title>Parathalassolutuus dongxingensis gen. nov., sp. nov., a novel member of family Oceanospirillaceae isolated from a coastal shrimp pond in Guangxi, China.</title>
        <authorList>
            <person name="Chen H."/>
        </authorList>
    </citation>
    <scope>NUCLEOTIDE SEQUENCE</scope>
    <source>
        <strain evidence="3">G-43</strain>
    </source>
</reference>
<comment type="caution">
    <text evidence="3">The sequence shown here is derived from an EMBL/GenBank/DDBJ whole genome shotgun (WGS) entry which is preliminary data.</text>
</comment>
<dbReference type="InterPro" id="IPR008988">
    <property type="entry name" value="Transcriptional_repressor_C"/>
</dbReference>
<protein>
    <submittedName>
        <fullName evidence="3">FeoA family protein</fullName>
    </submittedName>
</protein>
<dbReference type="InterPro" id="IPR007167">
    <property type="entry name" value="Fe-transptr_FeoA-like"/>
</dbReference>
<keyword evidence="4" id="KW-1185">Reference proteome</keyword>
<sequence>MQTTTLDQVAVGQQARITGFSATESHFRRKLLALGVIPGVVVEVRRLAPLGDPMQIQMRGASVSLRKQEAATLHVEVLA</sequence>
<dbReference type="PANTHER" id="PTHR42954:SF2">
    <property type="entry name" value="FE(2+) TRANSPORT PROTEIN A"/>
    <property type="match status" value="1"/>
</dbReference>
<evidence type="ECO:0000313" key="4">
    <source>
        <dbReference type="Proteomes" id="UP001150830"/>
    </source>
</evidence>
<dbReference type="Proteomes" id="UP001150830">
    <property type="component" value="Unassembled WGS sequence"/>
</dbReference>
<dbReference type="PANTHER" id="PTHR42954">
    <property type="entry name" value="FE(2+) TRANSPORT PROTEIN A"/>
    <property type="match status" value="1"/>
</dbReference>
<dbReference type="SUPFAM" id="SSF50037">
    <property type="entry name" value="C-terminal domain of transcriptional repressors"/>
    <property type="match status" value="1"/>
</dbReference>
<evidence type="ECO:0000256" key="1">
    <source>
        <dbReference type="ARBA" id="ARBA00023004"/>
    </source>
</evidence>
<dbReference type="RefSeq" id="WP_283175390.1">
    <property type="nucleotide sequence ID" value="NZ_JAPNOA010000059.1"/>
</dbReference>
<dbReference type="Pfam" id="PF04023">
    <property type="entry name" value="FeoA"/>
    <property type="match status" value="1"/>
</dbReference>
<name>A0A9X3EQT0_9GAMM</name>
<dbReference type="GO" id="GO:0046914">
    <property type="term" value="F:transition metal ion binding"/>
    <property type="evidence" value="ECO:0007669"/>
    <property type="project" value="InterPro"/>
</dbReference>
<organism evidence="3 4">
    <name type="scientific">Parathalassolituus penaei</name>
    <dbReference type="NCBI Taxonomy" id="2997323"/>
    <lineage>
        <taxon>Bacteria</taxon>
        <taxon>Pseudomonadati</taxon>
        <taxon>Pseudomonadota</taxon>
        <taxon>Gammaproteobacteria</taxon>
        <taxon>Oceanospirillales</taxon>
        <taxon>Oceanospirillaceae</taxon>
        <taxon>Parathalassolituus</taxon>
    </lineage>
</organism>
<dbReference type="InterPro" id="IPR038157">
    <property type="entry name" value="FeoA_core_dom"/>
</dbReference>
<gene>
    <name evidence="3" type="ORF">OUO13_18555</name>
</gene>
<keyword evidence="1" id="KW-0408">Iron</keyword>
<dbReference type="Gene3D" id="2.30.30.90">
    <property type="match status" value="1"/>
</dbReference>
<dbReference type="InterPro" id="IPR052713">
    <property type="entry name" value="FeoA"/>
</dbReference>
<evidence type="ECO:0000313" key="3">
    <source>
        <dbReference type="EMBL" id="MCY0967183.1"/>
    </source>
</evidence>
<proteinExistence type="predicted"/>